<organism evidence="3 4">
    <name type="scientific">Candidatus Liberibacter ctenarytainae</name>
    <dbReference type="NCBI Taxonomy" id="2020335"/>
    <lineage>
        <taxon>Bacteria</taxon>
        <taxon>Pseudomonadati</taxon>
        <taxon>Pseudomonadota</taxon>
        <taxon>Alphaproteobacteria</taxon>
        <taxon>Hyphomicrobiales</taxon>
        <taxon>Rhizobiaceae</taxon>
        <taxon>Liberibacter</taxon>
    </lineage>
</organism>
<evidence type="ECO:0008006" key="5">
    <source>
        <dbReference type="Google" id="ProtNLM"/>
    </source>
</evidence>
<comment type="caution">
    <text evidence="3">The sequence shown here is derived from an EMBL/GenBank/DDBJ whole genome shotgun (WGS) entry which is preliminary data.</text>
</comment>
<accession>A0A937ALL5</accession>
<keyword evidence="2" id="KW-0732">Signal</keyword>
<evidence type="ECO:0000256" key="2">
    <source>
        <dbReference type="SAM" id="SignalP"/>
    </source>
</evidence>
<dbReference type="PROSITE" id="PS51257">
    <property type="entry name" value="PROKAR_LIPOPROTEIN"/>
    <property type="match status" value="1"/>
</dbReference>
<feature type="chain" id="PRO_5036851680" description="Lipoprotein" evidence="2">
    <location>
        <begin position="26"/>
        <end position="92"/>
    </location>
</feature>
<name>A0A937ALL5_9HYPH</name>
<feature type="compositionally biased region" description="Basic and acidic residues" evidence="1">
    <location>
        <begin position="39"/>
        <end position="51"/>
    </location>
</feature>
<evidence type="ECO:0000256" key="1">
    <source>
        <dbReference type="SAM" id="MobiDB-lite"/>
    </source>
</evidence>
<evidence type="ECO:0000313" key="3">
    <source>
        <dbReference type="EMBL" id="MBL0849017.1"/>
    </source>
</evidence>
<dbReference type="EMBL" id="SEOL01000004">
    <property type="protein sequence ID" value="MBL0849017.1"/>
    <property type="molecule type" value="Genomic_DNA"/>
</dbReference>
<evidence type="ECO:0000313" key="4">
    <source>
        <dbReference type="Proteomes" id="UP000736856"/>
    </source>
</evidence>
<feature type="region of interest" description="Disordered" evidence="1">
    <location>
        <begin position="39"/>
        <end position="92"/>
    </location>
</feature>
<feature type="compositionally biased region" description="Polar residues" evidence="1">
    <location>
        <begin position="52"/>
        <end position="66"/>
    </location>
</feature>
<reference evidence="3" key="1">
    <citation type="submission" date="2019-02" db="EMBL/GenBank/DDBJ databases">
        <title>A novel Candidatus Liberibacter species associated with the New Zealand native fuchsia psyllid, Ctenarytaina fuchsiae.</title>
        <authorList>
            <person name="Thompson S.M."/>
            <person name="Jorgensen N."/>
            <person name="David C."/>
            <person name="Bulman S.R."/>
            <person name="Smith G.R."/>
        </authorList>
    </citation>
    <scope>NUCLEOTIDE SEQUENCE</scope>
    <source>
        <strain evidence="3">Oxford</strain>
    </source>
</reference>
<proteinExistence type="predicted"/>
<sequence>MDIKKQLVIASLLSTIAVSTTPVSAGCFSWKQQRIENIETGKQKSDTEKSNKQGAANTAFKQQLQDMRTKRQESQMTDSKLQGRARNWYSGN</sequence>
<gene>
    <name evidence="3" type="ORF">EU981_02885</name>
</gene>
<protein>
    <recommendedName>
        <fullName evidence="5">Lipoprotein</fullName>
    </recommendedName>
</protein>
<dbReference type="AlphaFoldDB" id="A0A937ALL5"/>
<dbReference type="Proteomes" id="UP000736856">
    <property type="component" value="Unassembled WGS sequence"/>
</dbReference>
<feature type="signal peptide" evidence="2">
    <location>
        <begin position="1"/>
        <end position="25"/>
    </location>
</feature>